<dbReference type="GO" id="GO:0005737">
    <property type="term" value="C:cytoplasm"/>
    <property type="evidence" value="ECO:0007669"/>
    <property type="project" value="Ensembl"/>
</dbReference>
<dbReference type="GO" id="GO:0005524">
    <property type="term" value="F:ATP binding"/>
    <property type="evidence" value="ECO:0007669"/>
    <property type="project" value="UniProtKB-UniRule"/>
</dbReference>
<gene>
    <name evidence="20" type="primary">P2RX6</name>
</gene>
<keyword evidence="8 14" id="KW-0472">Membrane</keyword>
<feature type="compositionally biased region" description="Low complexity" evidence="18">
    <location>
        <begin position="406"/>
        <end position="424"/>
    </location>
</feature>
<keyword evidence="15" id="KW-0547">Nucleotide-binding</keyword>
<feature type="disulfide bond" evidence="16">
    <location>
        <begin position="272"/>
        <end position="281"/>
    </location>
</feature>
<evidence type="ECO:0000256" key="5">
    <source>
        <dbReference type="ARBA" id="ARBA00022692"/>
    </source>
</evidence>
<feature type="disulfide bond" evidence="16">
    <location>
        <begin position="228"/>
        <end position="238"/>
    </location>
</feature>
<dbReference type="InterPro" id="IPR053792">
    <property type="entry name" value="P2X_RECEPTOR_CS"/>
</dbReference>
<feature type="binding site" evidence="15">
    <location>
        <position position="315"/>
    </location>
    <ligand>
        <name>ATP</name>
        <dbReference type="ChEBI" id="CHEBI:30616"/>
        <note>ligand shared between two neighboring subunits of the homotrimer</note>
    </ligand>
</feature>
<dbReference type="InterPro" id="IPR059116">
    <property type="entry name" value="P2X_receptor"/>
</dbReference>
<dbReference type="RefSeq" id="XP_017376449.1">
    <property type="nucleotide sequence ID" value="XM_017520960.2"/>
</dbReference>
<keyword evidence="10" id="KW-0325">Glycoprotein</keyword>
<feature type="binding site" evidence="15">
    <location>
        <begin position="78"/>
        <end position="80"/>
    </location>
    <ligand>
        <name>ATP</name>
        <dbReference type="ChEBI" id="CHEBI:30616"/>
        <note>ligand shared between two neighboring subunits of the homotrimer</note>
    </ligand>
</feature>
<keyword evidence="15" id="KW-0067">ATP-binding</keyword>
<dbReference type="GO" id="GO:0001614">
    <property type="term" value="F:purinergic nucleotide receptor activity"/>
    <property type="evidence" value="ECO:0007669"/>
    <property type="project" value="UniProtKB-UniRule"/>
</dbReference>
<feature type="disulfide bond" evidence="16">
    <location>
        <begin position="138"/>
        <end position="161"/>
    </location>
</feature>
<dbReference type="PIRSF" id="PIRSF005713">
    <property type="entry name" value="P2X_purinoceptor"/>
    <property type="match status" value="1"/>
</dbReference>
<evidence type="ECO:0000256" key="16">
    <source>
        <dbReference type="PIRSR" id="PIRSR005713-2"/>
    </source>
</evidence>
<evidence type="ECO:0000256" key="9">
    <source>
        <dbReference type="ARBA" id="ARBA00023157"/>
    </source>
</evidence>
<feature type="transmembrane region" description="Helical" evidence="19">
    <location>
        <begin position="345"/>
        <end position="362"/>
    </location>
</feature>
<evidence type="ECO:0000256" key="8">
    <source>
        <dbReference type="ARBA" id="ARBA00023136"/>
    </source>
</evidence>
<comment type="catalytic activity">
    <reaction evidence="13">
        <text>Ca(2+)(in) = Ca(2+)(out)</text>
        <dbReference type="Rhea" id="RHEA:29671"/>
        <dbReference type="ChEBI" id="CHEBI:29108"/>
    </reaction>
</comment>
<dbReference type="OMA" id="ATMVCDL"/>
<dbReference type="GO" id="GO:0070588">
    <property type="term" value="P:calcium ion transmembrane transport"/>
    <property type="evidence" value="ECO:0007669"/>
    <property type="project" value="TreeGrafter"/>
</dbReference>
<evidence type="ECO:0000256" key="4">
    <source>
        <dbReference type="ARBA" id="ARBA00022475"/>
    </source>
</evidence>
<evidence type="ECO:0000256" key="15">
    <source>
        <dbReference type="PIRSR" id="PIRSR005713-1"/>
    </source>
</evidence>
<evidence type="ECO:0000256" key="3">
    <source>
        <dbReference type="ARBA" id="ARBA00022448"/>
    </source>
</evidence>
<name>A0A2K5QJ10_CEBIM</name>
<proteinExistence type="inferred from homology"/>
<accession>A0A2K5QJ10</accession>
<feature type="disulfide bond" evidence="16">
    <location>
        <begin position="127"/>
        <end position="177"/>
    </location>
</feature>
<dbReference type="STRING" id="9516.ENSCCAP00000015864"/>
<evidence type="ECO:0000256" key="6">
    <source>
        <dbReference type="ARBA" id="ARBA00022989"/>
    </source>
</evidence>
<feature type="region of interest" description="Disordered" evidence="18">
    <location>
        <begin position="406"/>
        <end position="441"/>
    </location>
</feature>
<evidence type="ECO:0000256" key="14">
    <source>
        <dbReference type="PIRNR" id="PIRNR005713"/>
    </source>
</evidence>
<evidence type="ECO:0000256" key="17">
    <source>
        <dbReference type="PIRSR" id="PIRSR005713-3"/>
    </source>
</evidence>
<sequence>MCPKLAGAGSMGSPGATVGWGLLDYKTEKYVMTRNWRVGALQRLLQLGIVIYVVGWALLTKKGYQERDLDPQVSIITKLKGVSVTQIKELGNRLWDVADFVKPPQGENMFFLVTNFLVTPAQVQGRCPEHPSVPLANCWADEDCPEGERGTHSHGIKTGQCVVFNGTHRTCEIWSWCPVESAAVPSRPLLAQAQNFTLFIKNTVTFSKFNFSKSNALETWDPTYFKRCRYEPRFSPYCPVFRIGDLVAEAGGTFEDLASLGGSVGIRVHWDCDLDTGDSGCRPHYSFQLQERSYNFRTATHWWEPPGVEARSLLKLYGIRFDILVTGQAGKFGLIPTAVTLGTGAAWLGVVTFFCDLLLLYVDREAHFYWRTKYEEAKAPKATTNSVWSELALASQARLPKCLGQSSASAPTATAAGSQTQTPGRPFPSSDAHLPAHSRGL</sequence>
<keyword evidence="4" id="KW-1003">Cell membrane</keyword>
<comment type="similarity">
    <text evidence="2 14">Belongs to the P2X receptor family.</text>
</comment>
<keyword evidence="9 16" id="KW-1015">Disulfide bond</keyword>
<reference evidence="20" key="1">
    <citation type="submission" date="2025-08" db="UniProtKB">
        <authorList>
            <consortium name="Ensembl"/>
        </authorList>
    </citation>
    <scope>IDENTIFICATION</scope>
</reference>
<evidence type="ECO:0000256" key="13">
    <source>
        <dbReference type="ARBA" id="ARBA00036634"/>
    </source>
</evidence>
<evidence type="ECO:0000256" key="18">
    <source>
        <dbReference type="SAM" id="MobiDB-lite"/>
    </source>
</evidence>
<dbReference type="GO" id="GO:0004931">
    <property type="term" value="F:extracellularly ATP-gated monoatomic cation channel activity"/>
    <property type="evidence" value="ECO:0007669"/>
    <property type="project" value="UniProtKB-UniRule"/>
</dbReference>
<evidence type="ECO:0000256" key="11">
    <source>
        <dbReference type="ARBA" id="ARBA00023286"/>
    </source>
</evidence>
<keyword evidence="11 14" id="KW-1071">Ligand-gated ion channel</keyword>
<dbReference type="GO" id="GO:0005886">
    <property type="term" value="C:plasma membrane"/>
    <property type="evidence" value="ECO:0007669"/>
    <property type="project" value="UniProtKB-SubCell"/>
</dbReference>
<comment type="subcellular location">
    <subcellularLocation>
        <location evidence="1">Cell membrane</location>
        <topology evidence="1">Multi-pass membrane protein</topology>
    </subcellularLocation>
</comment>
<evidence type="ECO:0000313" key="20">
    <source>
        <dbReference type="Ensembl" id="ENSCCAP00000015864.1"/>
    </source>
</evidence>
<dbReference type="PANTHER" id="PTHR10125">
    <property type="entry name" value="P2X PURINOCEPTOR"/>
    <property type="match status" value="1"/>
</dbReference>
<evidence type="ECO:0000256" key="10">
    <source>
        <dbReference type="ARBA" id="ARBA00023180"/>
    </source>
</evidence>
<dbReference type="PRINTS" id="PR01313">
    <property type="entry name" value="P2X6RECEPTOR"/>
</dbReference>
<dbReference type="PROSITE" id="PS01212">
    <property type="entry name" value="P2X_RECEPTOR"/>
    <property type="match status" value="1"/>
</dbReference>
<keyword evidence="21" id="KW-1185">Reference proteome</keyword>
<keyword evidence="5 19" id="KW-0812">Transmembrane</keyword>
<dbReference type="GO" id="GO:0043025">
    <property type="term" value="C:neuronal cell body"/>
    <property type="evidence" value="ECO:0007669"/>
    <property type="project" value="Ensembl"/>
</dbReference>
<evidence type="ECO:0000313" key="21">
    <source>
        <dbReference type="Proteomes" id="UP000233040"/>
    </source>
</evidence>
<dbReference type="Gene3D" id="1.10.287.940">
    <property type="entry name" value="atp-gated p2x4 ion channel"/>
    <property type="match status" value="1"/>
</dbReference>
<evidence type="ECO:0000256" key="19">
    <source>
        <dbReference type="SAM" id="Phobius"/>
    </source>
</evidence>
<dbReference type="GeneTree" id="ENSGT01020000230351"/>
<feature type="binding site" evidence="15">
    <location>
        <position position="197"/>
    </location>
    <ligand>
        <name>ATP</name>
        <dbReference type="ChEBI" id="CHEBI:30616"/>
        <note>ligand shared between two neighboring subunits of the homotrimer</note>
    </ligand>
</feature>
<dbReference type="Gene3D" id="2.60.490.10">
    <property type="entry name" value="atp-gated p2x4 ion channel domain"/>
    <property type="match status" value="1"/>
</dbReference>
<dbReference type="GO" id="GO:0005634">
    <property type="term" value="C:nucleus"/>
    <property type="evidence" value="ECO:0007669"/>
    <property type="project" value="Ensembl"/>
</dbReference>
<dbReference type="GO" id="GO:0043235">
    <property type="term" value="C:receptor complex"/>
    <property type="evidence" value="ECO:0007669"/>
    <property type="project" value="Ensembl"/>
</dbReference>
<evidence type="ECO:0000256" key="1">
    <source>
        <dbReference type="ARBA" id="ARBA00004651"/>
    </source>
</evidence>
<dbReference type="GlyCosmos" id="A0A2K5QJ10">
    <property type="glycosylation" value="1 site, No reported glycans"/>
</dbReference>
<dbReference type="InterPro" id="IPR001429">
    <property type="entry name" value="P2X_purnocptor"/>
</dbReference>
<dbReference type="GO" id="GO:0098794">
    <property type="term" value="C:postsynapse"/>
    <property type="evidence" value="ECO:0007669"/>
    <property type="project" value="GOC"/>
</dbReference>
<dbReference type="KEGG" id="cimi:108298249"/>
<keyword evidence="6 19" id="KW-1133">Transmembrane helix</keyword>
<feature type="glycosylation site" description="N-linked (GlcNAc...) asparagine" evidence="17">
    <location>
        <position position="195"/>
    </location>
</feature>
<dbReference type="Proteomes" id="UP000233040">
    <property type="component" value="Unassembled WGS sequence"/>
</dbReference>
<keyword evidence="12" id="KW-0407">Ion channel</keyword>
<dbReference type="PANTHER" id="PTHR10125:SF21">
    <property type="entry name" value="P2X PURINOCEPTOR 6"/>
    <property type="match status" value="1"/>
</dbReference>
<feature type="disulfide bond" evidence="16">
    <location>
        <begin position="144"/>
        <end position="171"/>
    </location>
</feature>
<dbReference type="CTD" id="9127"/>
<dbReference type="Ensembl" id="ENSCCAT00000033311.1">
    <property type="protein sequence ID" value="ENSCCAP00000015864.1"/>
    <property type="gene ID" value="ENSCCAG00000025728.1"/>
</dbReference>
<protein>
    <recommendedName>
        <fullName evidence="14">P2X purinoceptor</fullName>
    </recommendedName>
    <alternativeName>
        <fullName evidence="14">P2X purinoceptor 6</fullName>
    </alternativeName>
</protein>
<comment type="function">
    <text evidence="14">May act as a modulatory subunit rather than a functional channel.</text>
</comment>
<evidence type="ECO:0000256" key="7">
    <source>
        <dbReference type="ARBA" id="ARBA00023065"/>
    </source>
</evidence>
<dbReference type="FunFam" id="2.60.490.10:FF:000001">
    <property type="entry name" value="P2X purinoceptor"/>
    <property type="match status" value="1"/>
</dbReference>
<dbReference type="PRINTS" id="PR01307">
    <property type="entry name" value="P2XRECEPTOR"/>
</dbReference>
<evidence type="ECO:0000256" key="12">
    <source>
        <dbReference type="ARBA" id="ARBA00023303"/>
    </source>
</evidence>
<dbReference type="Pfam" id="PF00864">
    <property type="entry name" value="P2X_receptor"/>
    <property type="match status" value="1"/>
</dbReference>
<dbReference type="InterPro" id="IPR003049">
    <property type="entry name" value="P2X6_purnocptor"/>
</dbReference>
<dbReference type="GO" id="GO:0033198">
    <property type="term" value="P:response to ATP"/>
    <property type="evidence" value="ECO:0007669"/>
    <property type="project" value="InterPro"/>
</dbReference>
<keyword evidence="3 14" id="KW-0813">Transport</keyword>
<dbReference type="GeneID" id="108298249"/>
<dbReference type="AlphaFoldDB" id="A0A2K5QJ10"/>
<keyword evidence="7 14" id="KW-0406">Ion transport</keyword>
<organism evidence="20 21">
    <name type="scientific">Cebus imitator</name>
    <name type="common">Panamanian white-faced capuchin</name>
    <name type="synonym">Cebus capucinus imitator</name>
    <dbReference type="NCBI Taxonomy" id="2715852"/>
    <lineage>
        <taxon>Eukaryota</taxon>
        <taxon>Metazoa</taxon>
        <taxon>Chordata</taxon>
        <taxon>Craniata</taxon>
        <taxon>Vertebrata</taxon>
        <taxon>Euteleostomi</taxon>
        <taxon>Mammalia</taxon>
        <taxon>Eutheria</taxon>
        <taxon>Euarchontoglires</taxon>
        <taxon>Primates</taxon>
        <taxon>Haplorrhini</taxon>
        <taxon>Platyrrhini</taxon>
        <taxon>Cebidae</taxon>
        <taxon>Cebinae</taxon>
        <taxon>Cebus</taxon>
    </lineage>
</organism>
<dbReference type="InterPro" id="IPR027309">
    <property type="entry name" value="P2X_extracellular_dom_sf"/>
</dbReference>
<feature type="binding site" evidence="15">
    <location>
        <begin position="295"/>
        <end position="297"/>
    </location>
    <ligand>
        <name>ATP</name>
        <dbReference type="ChEBI" id="CHEBI:30616"/>
        <note>ligand shared between two neighboring subunits of the homotrimer</note>
    </ligand>
</feature>
<reference evidence="20" key="2">
    <citation type="submission" date="2025-09" db="UniProtKB">
        <authorList>
            <consortium name="Ensembl"/>
        </authorList>
    </citation>
    <scope>IDENTIFICATION</scope>
</reference>
<dbReference type="NCBIfam" id="TIGR00863">
    <property type="entry name" value="P2X"/>
    <property type="match status" value="1"/>
</dbReference>
<evidence type="ECO:0000256" key="2">
    <source>
        <dbReference type="ARBA" id="ARBA00009848"/>
    </source>
</evidence>